<protein>
    <submittedName>
        <fullName evidence="2">Transmembrane protein, putative</fullName>
    </submittedName>
</protein>
<dbReference type="GeneID" id="24437505"/>
<feature type="transmembrane region" description="Helical" evidence="1">
    <location>
        <begin position="78"/>
        <end position="100"/>
    </location>
</feature>
<keyword evidence="1" id="KW-1133">Transmembrane helix</keyword>
<dbReference type="AlphaFoldDB" id="W7XL48"/>
<feature type="transmembrane region" description="Helical" evidence="1">
    <location>
        <begin position="27"/>
        <end position="46"/>
    </location>
</feature>
<dbReference type="KEGG" id="tet:TTHERM_000145479"/>
<sequence>MNLKYILTFLSFSIPFSLYFFKDNYGIIENPLPEFIFAVIYLGDLIYYKNYDYLKLTFGITCILQVIIPILLMLGRVFYLIMIVLIFSNLILYIFAYIYNILNVQTKLTQKYILITPILTSIQIFAFGLVWGQLKNESITSVAIILLLFFLIVAFNSFAWIRCQKTNIISFIFGVLTGFTMFASLIYLCFYYDTKQDQDYKSIKFLYLLIQILAGSSGMHHKFIQKIKTH</sequence>
<accession>W7XL48</accession>
<name>W7XL48_TETTS</name>
<keyword evidence="3" id="KW-1185">Reference proteome</keyword>
<feature type="transmembrane region" description="Helical" evidence="1">
    <location>
        <begin position="53"/>
        <end position="72"/>
    </location>
</feature>
<reference evidence="3" key="1">
    <citation type="journal article" date="2006" name="PLoS Biol.">
        <title>Macronuclear genome sequence of the ciliate Tetrahymena thermophila, a model eukaryote.</title>
        <authorList>
            <person name="Eisen J.A."/>
            <person name="Coyne R.S."/>
            <person name="Wu M."/>
            <person name="Wu D."/>
            <person name="Thiagarajan M."/>
            <person name="Wortman J.R."/>
            <person name="Badger J.H."/>
            <person name="Ren Q."/>
            <person name="Amedeo P."/>
            <person name="Jones K.M."/>
            <person name="Tallon L.J."/>
            <person name="Delcher A.L."/>
            <person name="Salzberg S.L."/>
            <person name="Silva J.C."/>
            <person name="Haas B.J."/>
            <person name="Majoros W.H."/>
            <person name="Farzad M."/>
            <person name="Carlton J.M."/>
            <person name="Smith R.K. Jr."/>
            <person name="Garg J."/>
            <person name="Pearlman R.E."/>
            <person name="Karrer K.M."/>
            <person name="Sun L."/>
            <person name="Manning G."/>
            <person name="Elde N.C."/>
            <person name="Turkewitz A.P."/>
            <person name="Asai D.J."/>
            <person name="Wilkes D.E."/>
            <person name="Wang Y."/>
            <person name="Cai H."/>
            <person name="Collins K."/>
            <person name="Stewart B.A."/>
            <person name="Lee S.R."/>
            <person name="Wilamowska K."/>
            <person name="Weinberg Z."/>
            <person name="Ruzzo W.L."/>
            <person name="Wloga D."/>
            <person name="Gaertig J."/>
            <person name="Frankel J."/>
            <person name="Tsao C.-C."/>
            <person name="Gorovsky M.A."/>
            <person name="Keeling P.J."/>
            <person name="Waller R.F."/>
            <person name="Patron N.J."/>
            <person name="Cherry J.M."/>
            <person name="Stover N.A."/>
            <person name="Krieger C.J."/>
            <person name="del Toro C."/>
            <person name="Ryder H.F."/>
            <person name="Williamson S.C."/>
            <person name="Barbeau R.A."/>
            <person name="Hamilton E.P."/>
            <person name="Orias E."/>
        </authorList>
    </citation>
    <scope>NUCLEOTIDE SEQUENCE [LARGE SCALE GENOMIC DNA]</scope>
    <source>
        <strain evidence="3">SB210</strain>
    </source>
</reference>
<evidence type="ECO:0000313" key="3">
    <source>
        <dbReference type="Proteomes" id="UP000009168"/>
    </source>
</evidence>
<feature type="transmembrane region" description="Helical" evidence="1">
    <location>
        <begin position="205"/>
        <end position="224"/>
    </location>
</feature>
<dbReference type="Proteomes" id="UP000009168">
    <property type="component" value="Unassembled WGS sequence"/>
</dbReference>
<dbReference type="InParanoid" id="W7XL48"/>
<feature type="transmembrane region" description="Helical" evidence="1">
    <location>
        <begin position="168"/>
        <end position="193"/>
    </location>
</feature>
<evidence type="ECO:0000256" key="1">
    <source>
        <dbReference type="SAM" id="Phobius"/>
    </source>
</evidence>
<dbReference type="RefSeq" id="XP_012651810.1">
    <property type="nucleotide sequence ID" value="XM_012796356.1"/>
</dbReference>
<proteinExistence type="predicted"/>
<feature type="transmembrane region" description="Helical" evidence="1">
    <location>
        <begin position="138"/>
        <end position="161"/>
    </location>
</feature>
<organism evidence="2 3">
    <name type="scientific">Tetrahymena thermophila (strain SB210)</name>
    <dbReference type="NCBI Taxonomy" id="312017"/>
    <lineage>
        <taxon>Eukaryota</taxon>
        <taxon>Sar</taxon>
        <taxon>Alveolata</taxon>
        <taxon>Ciliophora</taxon>
        <taxon>Intramacronucleata</taxon>
        <taxon>Oligohymenophorea</taxon>
        <taxon>Hymenostomatida</taxon>
        <taxon>Tetrahymenina</taxon>
        <taxon>Tetrahymenidae</taxon>
        <taxon>Tetrahymena</taxon>
    </lineage>
</organism>
<gene>
    <name evidence="2" type="ORF">TTHERM_000145479</name>
</gene>
<evidence type="ECO:0000313" key="2">
    <source>
        <dbReference type="EMBL" id="EWS75664.1"/>
    </source>
</evidence>
<keyword evidence="1" id="KW-0472">Membrane</keyword>
<dbReference type="EMBL" id="GG662793">
    <property type="protein sequence ID" value="EWS75664.1"/>
    <property type="molecule type" value="Genomic_DNA"/>
</dbReference>
<keyword evidence="1 2" id="KW-0812">Transmembrane</keyword>
<feature type="transmembrane region" description="Helical" evidence="1">
    <location>
        <begin position="112"/>
        <end position="132"/>
    </location>
</feature>